<dbReference type="AlphaFoldDB" id="A0A1Q5TK38"/>
<comment type="caution">
    <text evidence="2">The sequence shown here is derived from an EMBL/GenBank/DDBJ whole genome shotgun (WGS) entry which is preliminary data.</text>
</comment>
<organism evidence="2 3">
    <name type="scientific">Xenorhabdus eapokensis</name>
    <dbReference type="NCBI Taxonomy" id="1873482"/>
    <lineage>
        <taxon>Bacteria</taxon>
        <taxon>Pseudomonadati</taxon>
        <taxon>Pseudomonadota</taxon>
        <taxon>Gammaproteobacteria</taxon>
        <taxon>Enterobacterales</taxon>
        <taxon>Morganellaceae</taxon>
        <taxon>Xenorhabdus</taxon>
    </lineage>
</organism>
<keyword evidence="1" id="KW-0472">Membrane</keyword>
<proteinExistence type="predicted"/>
<evidence type="ECO:0000256" key="1">
    <source>
        <dbReference type="SAM" id="Phobius"/>
    </source>
</evidence>
<gene>
    <name evidence="2" type="ORF">Xedl_03253</name>
</gene>
<evidence type="ECO:0000313" key="2">
    <source>
        <dbReference type="EMBL" id="OKP00572.1"/>
    </source>
</evidence>
<protein>
    <submittedName>
        <fullName evidence="2">Uncharacterized protein</fullName>
    </submittedName>
</protein>
<dbReference type="Proteomes" id="UP000186268">
    <property type="component" value="Unassembled WGS sequence"/>
</dbReference>
<keyword evidence="1" id="KW-1133">Transmembrane helix</keyword>
<accession>A0A1Q5TK38</accession>
<keyword evidence="1" id="KW-0812">Transmembrane</keyword>
<keyword evidence="3" id="KW-1185">Reference proteome</keyword>
<dbReference type="EMBL" id="MKGQ01000033">
    <property type="protein sequence ID" value="OKP00572.1"/>
    <property type="molecule type" value="Genomic_DNA"/>
</dbReference>
<evidence type="ECO:0000313" key="3">
    <source>
        <dbReference type="Proteomes" id="UP000186268"/>
    </source>
</evidence>
<name>A0A1Q5TK38_9GAMM</name>
<dbReference type="STRING" id="1873482.Xedl_03253"/>
<sequence length="46" mass="5276">MLVVVIFQFLSAFSIFKYLMLTLTGSKNKLQKFIANLINVLININL</sequence>
<feature type="transmembrane region" description="Helical" evidence="1">
    <location>
        <begin position="6"/>
        <end position="24"/>
    </location>
</feature>
<reference evidence="2 3" key="1">
    <citation type="submission" date="2016-09" db="EMBL/GenBank/DDBJ databases">
        <title>Xenorhabdus thuongxuanensis sp. nov. and Xenorhabdus eapokensis sp. nov., isolated from Steinernema species.</title>
        <authorList>
            <person name="Kaempfer P."/>
            <person name="Tobias N.J."/>
            <person name="Phan Ke L."/>
            <person name="Bode H.B."/>
            <person name="Glaeser S.P."/>
        </authorList>
    </citation>
    <scope>NUCLEOTIDE SEQUENCE [LARGE SCALE GENOMIC DNA]</scope>
    <source>
        <strain evidence="2 3">DL20</strain>
    </source>
</reference>